<accession>A0AA42BN38</accession>
<name>A0AA42BN38_9ALTE</name>
<reference evidence="1" key="1">
    <citation type="submission" date="2022-07" db="EMBL/GenBank/DDBJ databases">
        <title>Characterization of the Novel Bacterium Alteromonas immobilis LMIT006 and Alteromonas gregis LMIT007.</title>
        <authorList>
            <person name="Lin X."/>
        </authorList>
    </citation>
    <scope>NUCLEOTIDE SEQUENCE</scope>
    <source>
        <strain evidence="1">LMIT007</strain>
    </source>
</reference>
<evidence type="ECO:0000313" key="1">
    <source>
        <dbReference type="EMBL" id="MCP3429262.1"/>
    </source>
</evidence>
<keyword evidence="2" id="KW-1185">Reference proteome</keyword>
<gene>
    <name evidence="1" type="ORF">NLF92_09930</name>
</gene>
<proteinExistence type="predicted"/>
<dbReference type="RefSeq" id="WP_254101384.1">
    <property type="nucleotide sequence ID" value="NZ_JANATA010000018.1"/>
</dbReference>
<dbReference type="Pfam" id="PF04351">
    <property type="entry name" value="PilP"/>
    <property type="match status" value="1"/>
</dbReference>
<dbReference type="Gene3D" id="2.30.30.830">
    <property type="match status" value="1"/>
</dbReference>
<dbReference type="AlphaFoldDB" id="A0AA42BN38"/>
<dbReference type="EMBL" id="JANATA010000018">
    <property type="protein sequence ID" value="MCP3429262.1"/>
    <property type="molecule type" value="Genomic_DNA"/>
</dbReference>
<protein>
    <submittedName>
        <fullName evidence="1">Pilus assembly protein PilP</fullName>
    </submittedName>
</protein>
<dbReference type="PROSITE" id="PS51257">
    <property type="entry name" value="PROKAR_LIPOPROTEIN"/>
    <property type="match status" value="1"/>
</dbReference>
<dbReference type="InterPro" id="IPR007446">
    <property type="entry name" value="PilP"/>
</dbReference>
<evidence type="ECO:0000313" key="2">
    <source>
        <dbReference type="Proteomes" id="UP001165413"/>
    </source>
</evidence>
<organism evidence="1 2">
    <name type="scientific">Opacimonas viscosa</name>
    <dbReference type="NCBI Taxonomy" id="2961944"/>
    <lineage>
        <taxon>Bacteria</taxon>
        <taxon>Pseudomonadati</taxon>
        <taxon>Pseudomonadota</taxon>
        <taxon>Gammaproteobacteria</taxon>
        <taxon>Alteromonadales</taxon>
        <taxon>Alteromonadaceae</taxon>
        <taxon>Opacimonas</taxon>
    </lineage>
</organism>
<sequence length="178" mass="19533">MNRLLYIIALVVVTTACTHNTDDLVTFTHSVQSQTQVAIEPAPTFATLPPYEYRSTALRSPFILPITNSPMAVQVVQKNCLTPDFSRPKQGLEYYGVDAIQFSGVLHSANQKYALFTTNDGKVHKAQRGDYIGLFHGEITGISAQNIDILQLIPDGAGCYQKKRISLGSQRTGDTDNA</sequence>
<dbReference type="Proteomes" id="UP001165413">
    <property type="component" value="Unassembled WGS sequence"/>
</dbReference>
<comment type="caution">
    <text evidence="1">The sequence shown here is derived from an EMBL/GenBank/DDBJ whole genome shotgun (WGS) entry which is preliminary data.</text>
</comment>
<dbReference type="PIRSF" id="PIRSF016481">
    <property type="entry name" value="Pilus_assembly_PilP"/>
    <property type="match status" value="1"/>
</dbReference>